<dbReference type="SUPFAM" id="SSF57756">
    <property type="entry name" value="Retrovirus zinc finger-like domains"/>
    <property type="match status" value="1"/>
</dbReference>
<dbReference type="OrthoDB" id="1978497at2759"/>
<dbReference type="Pfam" id="PF00098">
    <property type="entry name" value="zf-CCHC"/>
    <property type="match status" value="1"/>
</dbReference>
<dbReference type="GO" id="GO:0008270">
    <property type="term" value="F:zinc ion binding"/>
    <property type="evidence" value="ECO:0007669"/>
    <property type="project" value="UniProtKB-KW"/>
</dbReference>
<feature type="compositionally biased region" description="Low complexity" evidence="2">
    <location>
        <begin position="72"/>
        <end position="81"/>
    </location>
</feature>
<name>A0A1S3YF57_TOBAC</name>
<dbReference type="InterPro" id="IPR036875">
    <property type="entry name" value="Znf_CCHC_sf"/>
</dbReference>
<keyword evidence="1" id="KW-0479">Metal-binding</keyword>
<dbReference type="PROSITE" id="PS50158">
    <property type="entry name" value="ZF_CCHC"/>
    <property type="match status" value="1"/>
</dbReference>
<dbReference type="SMART" id="SM00343">
    <property type="entry name" value="ZnF_C2HC"/>
    <property type="match status" value="1"/>
</dbReference>
<keyword evidence="1" id="KW-0862">Zinc</keyword>
<dbReference type="RefSeq" id="XP_016450799.1">
    <property type="nucleotide sequence ID" value="XM_016595313.1"/>
</dbReference>
<proteinExistence type="predicted"/>
<protein>
    <recommendedName>
        <fullName evidence="3">CCHC-type domain-containing protein</fullName>
    </recommendedName>
</protein>
<evidence type="ECO:0000256" key="1">
    <source>
        <dbReference type="PROSITE-ProRule" id="PRU00047"/>
    </source>
</evidence>
<evidence type="ECO:0000256" key="2">
    <source>
        <dbReference type="SAM" id="MobiDB-lite"/>
    </source>
</evidence>
<evidence type="ECO:0000313" key="4">
    <source>
        <dbReference type="RefSeq" id="XP_016450799.1"/>
    </source>
</evidence>
<dbReference type="AlphaFoldDB" id="A0A1S3YF57"/>
<feature type="region of interest" description="Disordered" evidence="2">
    <location>
        <begin position="35"/>
        <end position="111"/>
    </location>
</feature>
<dbReference type="InterPro" id="IPR001878">
    <property type="entry name" value="Znf_CCHC"/>
</dbReference>
<dbReference type="GO" id="GO:0003676">
    <property type="term" value="F:nucleic acid binding"/>
    <property type="evidence" value="ECO:0007669"/>
    <property type="project" value="InterPro"/>
</dbReference>
<dbReference type="Gene3D" id="4.10.60.10">
    <property type="entry name" value="Zinc finger, CCHC-type"/>
    <property type="match status" value="1"/>
</dbReference>
<sequence length="140" mass="15158">MGTEYQLVVEIARRIEGYRQRDREQFQHDQRARFSGEFRGAPTGGAHGEGAMSESSYCPPAIQGSSGGYSGHYGSSSSYFSAMPESSYRPPTIQGSFGGYSGQQAQTSGRQAMVPRGCYECGDPGHMKRTCPILQGKAVQ</sequence>
<keyword evidence="1" id="KW-0863">Zinc-finger</keyword>
<accession>A0A1S3YF57</accession>
<organism evidence="4">
    <name type="scientific">Nicotiana tabacum</name>
    <name type="common">Common tobacco</name>
    <dbReference type="NCBI Taxonomy" id="4097"/>
    <lineage>
        <taxon>Eukaryota</taxon>
        <taxon>Viridiplantae</taxon>
        <taxon>Streptophyta</taxon>
        <taxon>Embryophyta</taxon>
        <taxon>Tracheophyta</taxon>
        <taxon>Spermatophyta</taxon>
        <taxon>Magnoliopsida</taxon>
        <taxon>eudicotyledons</taxon>
        <taxon>Gunneridae</taxon>
        <taxon>Pentapetalae</taxon>
        <taxon>asterids</taxon>
        <taxon>lamiids</taxon>
        <taxon>Solanales</taxon>
        <taxon>Solanaceae</taxon>
        <taxon>Nicotianoideae</taxon>
        <taxon>Nicotianeae</taxon>
        <taxon>Nicotiana</taxon>
    </lineage>
</organism>
<gene>
    <name evidence="4" type="primary">LOC107775561</name>
</gene>
<reference evidence="4" key="1">
    <citation type="submission" date="2025-08" db="UniProtKB">
        <authorList>
            <consortium name="RefSeq"/>
        </authorList>
    </citation>
    <scope>IDENTIFICATION</scope>
</reference>
<feature type="domain" description="CCHC-type" evidence="3">
    <location>
        <begin position="118"/>
        <end position="132"/>
    </location>
</feature>
<dbReference type="KEGG" id="nta:107775561"/>
<dbReference type="PaxDb" id="4097-A0A1S3YF57"/>
<evidence type="ECO:0000259" key="3">
    <source>
        <dbReference type="PROSITE" id="PS50158"/>
    </source>
</evidence>